<evidence type="ECO:0000256" key="6">
    <source>
        <dbReference type="ARBA" id="ARBA00023136"/>
    </source>
</evidence>
<dbReference type="GO" id="GO:0005524">
    <property type="term" value="F:ATP binding"/>
    <property type="evidence" value="ECO:0007669"/>
    <property type="project" value="UniProtKB-KW"/>
</dbReference>
<evidence type="ECO:0000256" key="5">
    <source>
        <dbReference type="ARBA" id="ARBA00022967"/>
    </source>
</evidence>
<name>A0ABQ5LFD4_9GAMM</name>
<keyword evidence="2" id="KW-0547">Nucleotide-binding</keyword>
<evidence type="ECO:0000256" key="3">
    <source>
        <dbReference type="ARBA" id="ARBA00022748"/>
    </source>
</evidence>
<dbReference type="CDD" id="cd03231">
    <property type="entry name" value="ABC_CcmA_heme_exporter"/>
    <property type="match status" value="1"/>
</dbReference>
<dbReference type="NCBIfam" id="NF010061">
    <property type="entry name" value="PRK13538.1"/>
    <property type="match status" value="1"/>
</dbReference>
<dbReference type="PROSITE" id="PS50893">
    <property type="entry name" value="ABC_TRANSPORTER_2"/>
    <property type="match status" value="1"/>
</dbReference>
<keyword evidence="1" id="KW-0813">Transport</keyword>
<dbReference type="NCBIfam" id="TIGR01189">
    <property type="entry name" value="ccmA"/>
    <property type="match status" value="1"/>
</dbReference>
<comment type="caution">
    <text evidence="8">The sequence shown here is derived from an EMBL/GenBank/DDBJ whole genome shotgun (WGS) entry which is preliminary data.</text>
</comment>
<evidence type="ECO:0000313" key="8">
    <source>
        <dbReference type="EMBL" id="GKX62260.1"/>
    </source>
</evidence>
<dbReference type="Proteomes" id="UP001059610">
    <property type="component" value="Unassembled WGS sequence"/>
</dbReference>
<keyword evidence="4 8" id="KW-0067">ATP-binding</keyword>
<evidence type="ECO:0000313" key="9">
    <source>
        <dbReference type="Proteomes" id="UP001059610"/>
    </source>
</evidence>
<keyword evidence="6" id="KW-0472">Membrane</keyword>
<dbReference type="EMBL" id="BRLJ01000001">
    <property type="protein sequence ID" value="GKX62260.1"/>
    <property type="molecule type" value="Genomic_DNA"/>
</dbReference>
<sequence length="220" mass="24393">MARFIIQAMYKTMLEVQGLNCIRDERALFTELSFVIHSGELVQIEGPNGAGKTSLLRILAGLASADGGEVLWQGNSIYRNRDSFNQSLLYIGHHAGVKAVLTPFENLSFFQQATSEKNSDAIWQALSQVGLVGYEDVPVAQLSAGQHRRVALARLWLSDAPLWILDEPLTAIDKQGVAYLTQLFEQHAEKGGIVILTTHQDMMSSRCPIRKIKLDGGVWR</sequence>
<proteinExistence type="predicted"/>
<dbReference type="PANTHER" id="PTHR43499">
    <property type="entry name" value="ABC TRANSPORTER I FAMILY MEMBER 1"/>
    <property type="match status" value="1"/>
</dbReference>
<evidence type="ECO:0000256" key="1">
    <source>
        <dbReference type="ARBA" id="ARBA00022448"/>
    </source>
</evidence>
<organism evidence="8 9">
    <name type="scientific">Pragia fontium</name>
    <dbReference type="NCBI Taxonomy" id="82985"/>
    <lineage>
        <taxon>Bacteria</taxon>
        <taxon>Pseudomonadati</taxon>
        <taxon>Pseudomonadota</taxon>
        <taxon>Gammaproteobacteria</taxon>
        <taxon>Enterobacterales</taxon>
        <taxon>Budviciaceae</taxon>
        <taxon>Pragia</taxon>
    </lineage>
</organism>
<dbReference type="InterPro" id="IPR003593">
    <property type="entry name" value="AAA+_ATPase"/>
</dbReference>
<reference evidence="8" key="1">
    <citation type="submission" date="2022-06" db="EMBL/GenBank/DDBJ databases">
        <title>Draft genome sequences of Pragia fontium str. JCM24417.</title>
        <authorList>
            <person name="Wakabayashi Y."/>
            <person name="Kojima K."/>
        </authorList>
    </citation>
    <scope>NUCLEOTIDE SEQUENCE</scope>
    <source>
        <strain evidence="8">JCM 24417</strain>
    </source>
</reference>
<evidence type="ECO:0000256" key="4">
    <source>
        <dbReference type="ARBA" id="ARBA00022840"/>
    </source>
</evidence>
<keyword evidence="9" id="KW-1185">Reference proteome</keyword>
<feature type="domain" description="ABC transporter" evidence="7">
    <location>
        <begin position="14"/>
        <end position="220"/>
    </location>
</feature>
<keyword evidence="3" id="KW-0201">Cytochrome c-type biogenesis</keyword>
<keyword evidence="5" id="KW-1278">Translocase</keyword>
<protein>
    <submittedName>
        <fullName evidence="8">Cytochrome c biogenesis ATP-binding export protein CcmA</fullName>
    </submittedName>
</protein>
<dbReference type="Gene3D" id="3.40.50.300">
    <property type="entry name" value="P-loop containing nucleotide triphosphate hydrolases"/>
    <property type="match status" value="1"/>
</dbReference>
<accession>A0ABQ5LFD4</accession>
<evidence type="ECO:0000256" key="2">
    <source>
        <dbReference type="ARBA" id="ARBA00022741"/>
    </source>
</evidence>
<dbReference type="InterPro" id="IPR003439">
    <property type="entry name" value="ABC_transporter-like_ATP-bd"/>
</dbReference>
<evidence type="ECO:0000259" key="7">
    <source>
        <dbReference type="PROSITE" id="PS50893"/>
    </source>
</evidence>
<gene>
    <name evidence="8" type="primary">ccmA</name>
    <name evidence="8" type="ORF">SOASR032_08290</name>
</gene>
<dbReference type="SMART" id="SM00382">
    <property type="entry name" value="AAA"/>
    <property type="match status" value="1"/>
</dbReference>
<dbReference type="InterPro" id="IPR005895">
    <property type="entry name" value="ABC_transptr_haem_export_CcmA"/>
</dbReference>
<dbReference type="SUPFAM" id="SSF52540">
    <property type="entry name" value="P-loop containing nucleoside triphosphate hydrolases"/>
    <property type="match status" value="1"/>
</dbReference>
<dbReference type="PANTHER" id="PTHR43499:SF1">
    <property type="entry name" value="ABC TRANSPORTER I FAMILY MEMBER 1"/>
    <property type="match status" value="1"/>
</dbReference>
<dbReference type="InterPro" id="IPR027417">
    <property type="entry name" value="P-loop_NTPase"/>
</dbReference>
<dbReference type="Pfam" id="PF00005">
    <property type="entry name" value="ABC_tran"/>
    <property type="match status" value="1"/>
</dbReference>